<protein>
    <submittedName>
        <fullName evidence="1">275_t:CDS:1</fullName>
    </submittedName>
</protein>
<dbReference type="Proteomes" id="UP000789860">
    <property type="component" value="Unassembled WGS sequence"/>
</dbReference>
<evidence type="ECO:0000313" key="1">
    <source>
        <dbReference type="EMBL" id="CAG8515432.1"/>
    </source>
</evidence>
<accession>A0ACA9L7T1</accession>
<proteinExistence type="predicted"/>
<name>A0ACA9L7T1_9GLOM</name>
<reference evidence="1" key="1">
    <citation type="submission" date="2021-06" db="EMBL/GenBank/DDBJ databases">
        <authorList>
            <person name="Kallberg Y."/>
            <person name="Tangrot J."/>
            <person name="Rosling A."/>
        </authorList>
    </citation>
    <scope>NUCLEOTIDE SEQUENCE</scope>
    <source>
        <strain evidence="1">AU212A</strain>
    </source>
</reference>
<evidence type="ECO:0000313" key="2">
    <source>
        <dbReference type="Proteomes" id="UP000789860"/>
    </source>
</evidence>
<keyword evidence="2" id="KW-1185">Reference proteome</keyword>
<feature type="non-terminal residue" evidence="1">
    <location>
        <position position="1"/>
    </location>
</feature>
<organism evidence="1 2">
    <name type="scientific">Scutellospora calospora</name>
    <dbReference type="NCBI Taxonomy" id="85575"/>
    <lineage>
        <taxon>Eukaryota</taxon>
        <taxon>Fungi</taxon>
        <taxon>Fungi incertae sedis</taxon>
        <taxon>Mucoromycota</taxon>
        <taxon>Glomeromycotina</taxon>
        <taxon>Glomeromycetes</taxon>
        <taxon>Diversisporales</taxon>
        <taxon>Gigasporaceae</taxon>
        <taxon>Scutellospora</taxon>
    </lineage>
</organism>
<comment type="caution">
    <text evidence="1">The sequence shown here is derived from an EMBL/GenBank/DDBJ whole genome shotgun (WGS) entry which is preliminary data.</text>
</comment>
<dbReference type="EMBL" id="CAJVPM010004628">
    <property type="protein sequence ID" value="CAG8515432.1"/>
    <property type="molecule type" value="Genomic_DNA"/>
</dbReference>
<sequence>SSNTIVQNIEHFFDTLNFAILESDYSDIDRSIYKDFLLEELDLELSKIDMTKQEFEEIN</sequence>
<gene>
    <name evidence="1" type="ORF">SCALOS_LOCUS3841</name>
</gene>